<gene>
    <name evidence="2" type="ORF">C8N40_110143</name>
</gene>
<name>A0A2T5YDU0_9BACT</name>
<evidence type="ECO:0000256" key="1">
    <source>
        <dbReference type="SAM" id="MobiDB-lite"/>
    </source>
</evidence>
<evidence type="ECO:0000313" key="3">
    <source>
        <dbReference type="Proteomes" id="UP000244225"/>
    </source>
</evidence>
<keyword evidence="3" id="KW-1185">Reference proteome</keyword>
<accession>A0A2T5YDU0</accession>
<protein>
    <submittedName>
        <fullName evidence="2">Uncharacterized protein</fullName>
    </submittedName>
</protein>
<sequence>MRPPAAIATAVREKHKALLAPLSTALPATRTLPLHYPHHFLPPCQLSCRVAPSGKQRTPASGEPRAALPGARSKPAGAGGPRGSFPGRQATPLPPVKASGAVFSGREARSKPAGKEQDETGLASGSILPCGAKGLQPSAQRGYRERACRGTYRTAINRQITN</sequence>
<proteinExistence type="predicted"/>
<dbReference type="Proteomes" id="UP000244225">
    <property type="component" value="Unassembled WGS sequence"/>
</dbReference>
<evidence type="ECO:0000313" key="2">
    <source>
        <dbReference type="EMBL" id="PTX14714.1"/>
    </source>
</evidence>
<organism evidence="2 3">
    <name type="scientific">Pontibacter mucosus</name>
    <dbReference type="NCBI Taxonomy" id="1649266"/>
    <lineage>
        <taxon>Bacteria</taxon>
        <taxon>Pseudomonadati</taxon>
        <taxon>Bacteroidota</taxon>
        <taxon>Cytophagia</taxon>
        <taxon>Cytophagales</taxon>
        <taxon>Hymenobacteraceae</taxon>
        <taxon>Pontibacter</taxon>
    </lineage>
</organism>
<dbReference type="AlphaFoldDB" id="A0A2T5YDU0"/>
<reference evidence="2 3" key="1">
    <citation type="submission" date="2018-04" db="EMBL/GenBank/DDBJ databases">
        <title>Genomic Encyclopedia of Archaeal and Bacterial Type Strains, Phase II (KMG-II): from individual species to whole genera.</title>
        <authorList>
            <person name="Goeker M."/>
        </authorList>
    </citation>
    <scope>NUCLEOTIDE SEQUENCE [LARGE SCALE GENOMIC DNA]</scope>
    <source>
        <strain evidence="2 3">DSM 100162</strain>
    </source>
</reference>
<dbReference type="EMBL" id="QBKI01000010">
    <property type="protein sequence ID" value="PTX14714.1"/>
    <property type="molecule type" value="Genomic_DNA"/>
</dbReference>
<feature type="region of interest" description="Disordered" evidence="1">
    <location>
        <begin position="51"/>
        <end position="143"/>
    </location>
</feature>
<comment type="caution">
    <text evidence="2">The sequence shown here is derived from an EMBL/GenBank/DDBJ whole genome shotgun (WGS) entry which is preliminary data.</text>
</comment>
<feature type="compositionally biased region" description="Basic and acidic residues" evidence="1">
    <location>
        <begin position="106"/>
        <end position="118"/>
    </location>
</feature>